<keyword evidence="4" id="KW-1185">Reference proteome</keyword>
<dbReference type="RefSeq" id="WP_344880958.1">
    <property type="nucleotide sequence ID" value="NZ_BAABCJ010000001.1"/>
</dbReference>
<evidence type="ECO:0000256" key="2">
    <source>
        <dbReference type="SAM" id="Phobius"/>
    </source>
</evidence>
<reference evidence="4" key="1">
    <citation type="journal article" date="2019" name="Int. J. Syst. Evol. Microbiol.">
        <title>The Global Catalogue of Microorganisms (GCM) 10K type strain sequencing project: providing services to taxonomists for standard genome sequencing and annotation.</title>
        <authorList>
            <consortium name="The Broad Institute Genomics Platform"/>
            <consortium name="The Broad Institute Genome Sequencing Center for Infectious Disease"/>
            <person name="Wu L."/>
            <person name="Ma J."/>
        </authorList>
    </citation>
    <scope>NUCLEOTIDE SEQUENCE [LARGE SCALE GENOMIC DNA]</scope>
    <source>
        <strain evidence="4">JCM 16961</strain>
    </source>
</reference>
<keyword evidence="2" id="KW-1133">Transmembrane helix</keyword>
<feature type="transmembrane region" description="Helical" evidence="2">
    <location>
        <begin position="41"/>
        <end position="66"/>
    </location>
</feature>
<comment type="caution">
    <text evidence="3">The sequence shown here is derived from an EMBL/GenBank/DDBJ whole genome shotgun (WGS) entry which is preliminary data.</text>
</comment>
<gene>
    <name evidence="3" type="ORF">GCM10022377_10570</name>
</gene>
<proteinExistence type="predicted"/>
<name>A0ABP7D4T3_9MICC</name>
<keyword evidence="2" id="KW-0472">Membrane</keyword>
<keyword evidence="2" id="KW-0812">Transmembrane</keyword>
<accession>A0ABP7D4T3</accession>
<evidence type="ECO:0000256" key="1">
    <source>
        <dbReference type="SAM" id="MobiDB-lite"/>
    </source>
</evidence>
<dbReference type="EMBL" id="BAABCJ010000001">
    <property type="protein sequence ID" value="GAA3699446.1"/>
    <property type="molecule type" value="Genomic_DNA"/>
</dbReference>
<evidence type="ECO:0000313" key="3">
    <source>
        <dbReference type="EMBL" id="GAA3699446.1"/>
    </source>
</evidence>
<evidence type="ECO:0000313" key="4">
    <source>
        <dbReference type="Proteomes" id="UP001501536"/>
    </source>
</evidence>
<evidence type="ECO:0008006" key="5">
    <source>
        <dbReference type="Google" id="ProtNLM"/>
    </source>
</evidence>
<dbReference type="Proteomes" id="UP001501536">
    <property type="component" value="Unassembled WGS sequence"/>
</dbReference>
<protein>
    <recommendedName>
        <fullName evidence="5">DUF3040 domain-containing protein</fullName>
    </recommendedName>
</protein>
<feature type="compositionally biased region" description="Low complexity" evidence="1">
    <location>
        <begin position="90"/>
        <end position="102"/>
    </location>
</feature>
<feature type="region of interest" description="Disordered" evidence="1">
    <location>
        <begin position="90"/>
        <end position="109"/>
    </location>
</feature>
<organism evidence="3 4">
    <name type="scientific">Zhihengliuella alba</name>
    <dbReference type="NCBI Taxonomy" id="547018"/>
    <lineage>
        <taxon>Bacteria</taxon>
        <taxon>Bacillati</taxon>
        <taxon>Actinomycetota</taxon>
        <taxon>Actinomycetes</taxon>
        <taxon>Micrococcales</taxon>
        <taxon>Micrococcaceae</taxon>
        <taxon>Zhihengliuella</taxon>
    </lineage>
</organism>
<sequence>MSTEFDAQLIEAVSVRRDRLTDALLFGANPTERRWKSTVRLFVYSVVIAALIAAVCVGISFVSNILEQQAAEKAERQSAAAVVEAPADPLAHPLLPAPAAEATTSGTGA</sequence>